<keyword evidence="4" id="KW-1185">Reference proteome</keyword>
<dbReference type="Proteomes" id="UP000315677">
    <property type="component" value="Unassembled WGS sequence"/>
</dbReference>
<evidence type="ECO:0000259" key="2">
    <source>
        <dbReference type="Pfam" id="PF00496"/>
    </source>
</evidence>
<dbReference type="GO" id="GO:1904680">
    <property type="term" value="F:peptide transmembrane transporter activity"/>
    <property type="evidence" value="ECO:0007669"/>
    <property type="project" value="TreeGrafter"/>
</dbReference>
<dbReference type="Gene3D" id="3.40.190.10">
    <property type="entry name" value="Periplasmic binding protein-like II"/>
    <property type="match status" value="1"/>
</dbReference>
<evidence type="ECO:0000313" key="4">
    <source>
        <dbReference type="Proteomes" id="UP000315677"/>
    </source>
</evidence>
<accession>A0A543DRK5</accession>
<gene>
    <name evidence="3" type="ORF">FB558_4531</name>
</gene>
<sequence length="506" mass="55052">MVAALAGLLALLLAGCAPIPQSADSAAAAGEPGTFRYAYELSPSRLDPHRASISQDGVTLFPAYDRLVHLSPEGEPVPGLAAAWEWEDALTLRLELREGVTFHDGTPFDAAAVRTNIERARTVEGSAVRTELDPVQSVEVRDPRTVALHLSYPATSLPAALSDRAGAMISPAALADPAVDLDQVAVGAGPYRMVEHRRDELTRFERFPQYWDPPAAAAQRLEIHHIAESTTRLNAVRTGVVDATRVPPAMLAQAEATGLRTEVAGSLNFSYFVLNRSRPIFADVRVRRAINHALDREAIRQGVYLGHATIEAQPFVEGYWAHHPGLGDEAIRHDPQLARQLLAEAGHPGGLAFRAVIPTGPDFLPLAEAMQNQLAAVGIDMEIVPAEPDTMGDLMFVQERYDAMIASWGPRADPSMTVATRYTADGFGNPGGHSTPRLEELHRQALRTLDQQQRAVVLHELVAEVVDQVLEIPVIFPHDVYVTSPRVQGLEPRLMHRPEFRGVAVS</sequence>
<reference evidence="3 4" key="1">
    <citation type="submission" date="2019-06" db="EMBL/GenBank/DDBJ databases">
        <title>Sequencing the genomes of 1000 actinobacteria strains.</title>
        <authorList>
            <person name="Klenk H.-P."/>
        </authorList>
    </citation>
    <scope>NUCLEOTIDE SEQUENCE [LARGE SCALE GENOMIC DNA]</scope>
    <source>
        <strain evidence="3 4">DSM 45301</strain>
    </source>
</reference>
<dbReference type="EMBL" id="VFPA01000002">
    <property type="protein sequence ID" value="TQM11958.1"/>
    <property type="molecule type" value="Genomic_DNA"/>
</dbReference>
<dbReference type="PANTHER" id="PTHR30290">
    <property type="entry name" value="PERIPLASMIC BINDING COMPONENT OF ABC TRANSPORTER"/>
    <property type="match status" value="1"/>
</dbReference>
<dbReference type="GO" id="GO:0042597">
    <property type="term" value="C:periplasmic space"/>
    <property type="evidence" value="ECO:0007669"/>
    <property type="project" value="UniProtKB-ARBA"/>
</dbReference>
<dbReference type="Gene3D" id="3.10.105.10">
    <property type="entry name" value="Dipeptide-binding Protein, Domain 3"/>
    <property type="match status" value="1"/>
</dbReference>
<evidence type="ECO:0000256" key="1">
    <source>
        <dbReference type="SAM" id="SignalP"/>
    </source>
</evidence>
<dbReference type="AlphaFoldDB" id="A0A543DRK5"/>
<dbReference type="Pfam" id="PF00496">
    <property type="entry name" value="SBP_bac_5"/>
    <property type="match status" value="1"/>
</dbReference>
<dbReference type="InterPro" id="IPR039424">
    <property type="entry name" value="SBP_5"/>
</dbReference>
<feature type="chain" id="PRO_5039634044" evidence="1">
    <location>
        <begin position="23"/>
        <end position="506"/>
    </location>
</feature>
<evidence type="ECO:0000313" key="3">
    <source>
        <dbReference type="EMBL" id="TQM11958.1"/>
    </source>
</evidence>
<dbReference type="InterPro" id="IPR000914">
    <property type="entry name" value="SBP_5_dom"/>
</dbReference>
<dbReference type="SUPFAM" id="SSF53850">
    <property type="entry name" value="Periplasmic binding protein-like II"/>
    <property type="match status" value="1"/>
</dbReference>
<dbReference type="PIRSF" id="PIRSF002741">
    <property type="entry name" value="MppA"/>
    <property type="match status" value="1"/>
</dbReference>
<dbReference type="Gene3D" id="3.90.76.10">
    <property type="entry name" value="Dipeptide-binding Protein, Domain 1"/>
    <property type="match status" value="1"/>
</dbReference>
<dbReference type="GO" id="GO:0043190">
    <property type="term" value="C:ATP-binding cassette (ABC) transporter complex"/>
    <property type="evidence" value="ECO:0007669"/>
    <property type="project" value="InterPro"/>
</dbReference>
<organism evidence="3 4">
    <name type="scientific">Pseudonocardia kunmingensis</name>
    <dbReference type="NCBI Taxonomy" id="630975"/>
    <lineage>
        <taxon>Bacteria</taxon>
        <taxon>Bacillati</taxon>
        <taxon>Actinomycetota</taxon>
        <taxon>Actinomycetes</taxon>
        <taxon>Pseudonocardiales</taxon>
        <taxon>Pseudonocardiaceae</taxon>
        <taxon>Pseudonocardia</taxon>
    </lineage>
</organism>
<dbReference type="GO" id="GO:0015833">
    <property type="term" value="P:peptide transport"/>
    <property type="evidence" value="ECO:0007669"/>
    <property type="project" value="TreeGrafter"/>
</dbReference>
<feature type="domain" description="Solute-binding protein family 5" evidence="2">
    <location>
        <begin position="75"/>
        <end position="423"/>
    </location>
</feature>
<name>A0A543DRK5_9PSEU</name>
<comment type="caution">
    <text evidence="3">The sequence shown here is derived from an EMBL/GenBank/DDBJ whole genome shotgun (WGS) entry which is preliminary data.</text>
</comment>
<protein>
    <submittedName>
        <fullName evidence="3">Peptide/nickel transport system substrate-binding protein</fullName>
    </submittedName>
</protein>
<keyword evidence="1" id="KW-0732">Signal</keyword>
<dbReference type="InterPro" id="IPR030678">
    <property type="entry name" value="Peptide/Ni-bd"/>
</dbReference>
<feature type="signal peptide" evidence="1">
    <location>
        <begin position="1"/>
        <end position="22"/>
    </location>
</feature>
<proteinExistence type="predicted"/>